<protein>
    <recommendedName>
        <fullName evidence="2">Olduvai domain-containing protein</fullName>
    </recommendedName>
</protein>
<dbReference type="Proteomes" id="UP000335636">
    <property type="component" value="Unassembled WGS sequence"/>
</dbReference>
<feature type="compositionally biased region" description="Low complexity" evidence="1">
    <location>
        <begin position="144"/>
        <end position="177"/>
    </location>
</feature>
<feature type="compositionally biased region" description="Low complexity" evidence="1">
    <location>
        <begin position="116"/>
        <end position="130"/>
    </location>
</feature>
<reference evidence="3" key="2">
    <citation type="submission" date="2020-08" db="EMBL/GenBank/DDBJ databases">
        <authorList>
            <person name="Shumante A."/>
            <person name="Zimin A.V."/>
            <person name="Puiu D."/>
            <person name="Salzberg S.L."/>
        </authorList>
    </citation>
    <scope>NUCLEOTIDE SEQUENCE</scope>
    <source>
        <strain evidence="3">WC2-LM</strain>
        <tissue evidence="3">Liver</tissue>
    </source>
</reference>
<gene>
    <name evidence="3" type="ORF">GHT09_010227</name>
    <name evidence="4" type="ORF">MONAX_5E035656</name>
</gene>
<evidence type="ECO:0000259" key="2">
    <source>
        <dbReference type="SMART" id="SM01148"/>
    </source>
</evidence>
<evidence type="ECO:0000313" key="3">
    <source>
        <dbReference type="EMBL" id="KAF7478599.1"/>
    </source>
</evidence>
<feature type="domain" description="Olduvai" evidence="2">
    <location>
        <begin position="15"/>
        <end position="71"/>
    </location>
</feature>
<evidence type="ECO:0000256" key="1">
    <source>
        <dbReference type="SAM" id="MobiDB-lite"/>
    </source>
</evidence>
<feature type="compositionally biased region" description="Acidic residues" evidence="1">
    <location>
        <begin position="233"/>
        <end position="246"/>
    </location>
</feature>
<dbReference type="Pfam" id="PF06758">
    <property type="entry name" value="Olduvai"/>
    <property type="match status" value="1"/>
</dbReference>
<keyword evidence="5" id="KW-1185">Reference proteome</keyword>
<evidence type="ECO:0000313" key="5">
    <source>
        <dbReference type="Proteomes" id="UP000335636"/>
    </source>
</evidence>
<dbReference type="AlphaFoldDB" id="A0A5E4D7T7"/>
<dbReference type="EMBL" id="WJEC01001531">
    <property type="protein sequence ID" value="KAF7478599.1"/>
    <property type="molecule type" value="Genomic_DNA"/>
</dbReference>
<dbReference type="EMBL" id="CABDUW010004270">
    <property type="protein sequence ID" value="VTJ90225.1"/>
    <property type="molecule type" value="Genomic_DNA"/>
</dbReference>
<dbReference type="Proteomes" id="UP000662637">
    <property type="component" value="Unassembled WGS sequence"/>
</dbReference>
<sequence>MVLGCLDLISCPMYPTRFSREVPEEEANEVLEDSLDEQYLTPSSHCDCQQPSSSNVILSNMQEATSAMGRARQQNLQTATPWRIGEVESLCGHDPDLGVGGPEIPGTAERPPPALPRLLQRPRPADARGPLPAPGPRAPGGSGAPPACSARPPTAVPGLALPALSSAAVGGVRRQSGAGKGKGGQKQGRLDGSGTFSVPEPQRIGEILRMQESVRTESGKPTADTGVDQESSKDEDDDDDDFDDDDGSSHLKRK</sequence>
<name>A0A5E4D7T7_MARMO</name>
<evidence type="ECO:0000313" key="4">
    <source>
        <dbReference type="EMBL" id="VTJ90225.1"/>
    </source>
</evidence>
<feature type="region of interest" description="Disordered" evidence="1">
    <location>
        <begin position="93"/>
        <end position="254"/>
    </location>
</feature>
<dbReference type="SMART" id="SM01148">
    <property type="entry name" value="DUF1220"/>
    <property type="match status" value="1"/>
</dbReference>
<accession>A0A5E4D7T7</accession>
<proteinExistence type="predicted"/>
<organism evidence="4 5">
    <name type="scientific">Marmota monax</name>
    <name type="common">Woodchuck</name>
    <dbReference type="NCBI Taxonomy" id="9995"/>
    <lineage>
        <taxon>Eukaryota</taxon>
        <taxon>Metazoa</taxon>
        <taxon>Chordata</taxon>
        <taxon>Craniata</taxon>
        <taxon>Vertebrata</taxon>
        <taxon>Euteleostomi</taxon>
        <taxon>Mammalia</taxon>
        <taxon>Eutheria</taxon>
        <taxon>Euarchontoglires</taxon>
        <taxon>Glires</taxon>
        <taxon>Rodentia</taxon>
        <taxon>Sciuromorpha</taxon>
        <taxon>Sciuridae</taxon>
        <taxon>Xerinae</taxon>
        <taxon>Marmotini</taxon>
        <taxon>Marmota</taxon>
    </lineage>
</organism>
<dbReference type="InterPro" id="IPR010630">
    <property type="entry name" value="Olduvai_dom"/>
</dbReference>
<reference evidence="4 5" key="1">
    <citation type="submission" date="2019-04" db="EMBL/GenBank/DDBJ databases">
        <authorList>
            <person name="Alioto T."/>
            <person name="Alioto T."/>
        </authorList>
    </citation>
    <scope>NUCLEOTIDE SEQUENCE [LARGE SCALE GENOMIC DNA]</scope>
</reference>